<reference evidence="2 3" key="1">
    <citation type="journal article" date="2012" name="BMC Genomics">
        <title>Genomic basis of broad host range and environmental adaptability of Rhizobium tropici CIAT 899 and Rhizobium sp. PRF 81 which are used in inoculants for common bean (Phaseolus vulgaris L.).</title>
        <authorList>
            <person name="Ormeno-Orrillo E."/>
            <person name="Menna P."/>
            <person name="Almeida L.G."/>
            <person name="Ollero F.J."/>
            <person name="Nicolas M.F."/>
            <person name="Pains Rodrigues E."/>
            <person name="Shigueyoshi Nakatani A."/>
            <person name="Silva Batista J.S."/>
            <person name="Oliveira Chueire L.M."/>
            <person name="Souza R.C."/>
            <person name="Ribeiro Vasconcelos A.T."/>
            <person name="Megias M."/>
            <person name="Hungria M."/>
            <person name="Martinez-Romero E."/>
        </authorList>
    </citation>
    <scope>NUCLEOTIDE SEQUENCE [LARGE SCALE GENOMIC DNA]</scope>
    <source>
        <strain evidence="2 3">PRF 81</strain>
    </source>
</reference>
<proteinExistence type="predicted"/>
<organism evidence="2 3">
    <name type="scientific">Rhizobium freirei PRF 81</name>
    <dbReference type="NCBI Taxonomy" id="363754"/>
    <lineage>
        <taxon>Bacteria</taxon>
        <taxon>Pseudomonadati</taxon>
        <taxon>Pseudomonadota</taxon>
        <taxon>Alphaproteobacteria</taxon>
        <taxon>Hyphomicrobiales</taxon>
        <taxon>Rhizobiaceae</taxon>
        <taxon>Rhizobium/Agrobacterium group</taxon>
        <taxon>Rhizobium</taxon>
    </lineage>
</organism>
<dbReference type="AlphaFoldDB" id="N6UWD5"/>
<name>N6UWD5_9HYPH</name>
<sequence>MRIVDHGNLAVERGQHVLRQRNGEGLRLAAGQIHQNVGDGGWLCLSLGSGDPVGVVFTVGHLAGETVRSLVRDRIDSRAADILLLQRIGMQRDEERGVILPGDRHAFGKGEILILVARQKRLDTGLRVQLAGENLRESQRDILFLGRAVGAGRTGVDAAVTGIDRHEERIRIGLLRRLDWTDILGGIGGRPALLLHQRCKLLGRQHFGVEHKTMPLAALIGLRFGHDQFHRLLGRQHNAGAVGVHGAVADILEETGRLEIGSRKAECGCRKIDDDTDGIVEIVHREGRLAIHVYDDARTGIIARYARAIGKQGIGGGSRPGWRKCYQHRQGEGRRRKSQSLHATLHRMQQSL</sequence>
<evidence type="ECO:0000313" key="2">
    <source>
        <dbReference type="EMBL" id="ENN85995.1"/>
    </source>
</evidence>
<dbReference type="EMBL" id="AQHN01000077">
    <property type="protein sequence ID" value="ENN85995.1"/>
    <property type="molecule type" value="Genomic_DNA"/>
</dbReference>
<comment type="caution">
    <text evidence="2">The sequence shown here is derived from an EMBL/GenBank/DDBJ whole genome shotgun (WGS) entry which is preliminary data.</text>
</comment>
<keyword evidence="3" id="KW-1185">Reference proteome</keyword>
<evidence type="ECO:0000256" key="1">
    <source>
        <dbReference type="SAM" id="MobiDB-lite"/>
    </source>
</evidence>
<dbReference type="Proteomes" id="UP000012429">
    <property type="component" value="Unassembled WGS sequence"/>
</dbReference>
<protein>
    <submittedName>
        <fullName evidence="2">Uncharacterized protein</fullName>
    </submittedName>
</protein>
<accession>N6UWD5</accession>
<feature type="region of interest" description="Disordered" evidence="1">
    <location>
        <begin position="329"/>
        <end position="352"/>
    </location>
</feature>
<gene>
    <name evidence="2" type="ORF">RHSP_15790</name>
</gene>
<evidence type="ECO:0000313" key="3">
    <source>
        <dbReference type="Proteomes" id="UP000012429"/>
    </source>
</evidence>